<organism evidence="1 2">
    <name type="scientific">Thelephora ganbajun</name>
    <name type="common">Ganba fungus</name>
    <dbReference type="NCBI Taxonomy" id="370292"/>
    <lineage>
        <taxon>Eukaryota</taxon>
        <taxon>Fungi</taxon>
        <taxon>Dikarya</taxon>
        <taxon>Basidiomycota</taxon>
        <taxon>Agaricomycotina</taxon>
        <taxon>Agaricomycetes</taxon>
        <taxon>Thelephorales</taxon>
        <taxon>Thelephoraceae</taxon>
        <taxon>Thelephora</taxon>
    </lineage>
</organism>
<reference evidence="1" key="1">
    <citation type="submission" date="2019-10" db="EMBL/GenBank/DDBJ databases">
        <authorList>
            <consortium name="DOE Joint Genome Institute"/>
            <person name="Kuo A."/>
            <person name="Miyauchi S."/>
            <person name="Kiss E."/>
            <person name="Drula E."/>
            <person name="Kohler A."/>
            <person name="Sanchez-Garcia M."/>
            <person name="Andreopoulos B."/>
            <person name="Barry K.W."/>
            <person name="Bonito G."/>
            <person name="Buee M."/>
            <person name="Carver A."/>
            <person name="Chen C."/>
            <person name="Cichocki N."/>
            <person name="Clum A."/>
            <person name="Culley D."/>
            <person name="Crous P.W."/>
            <person name="Fauchery L."/>
            <person name="Girlanda M."/>
            <person name="Hayes R."/>
            <person name="Keri Z."/>
            <person name="Labutti K."/>
            <person name="Lipzen A."/>
            <person name="Lombard V."/>
            <person name="Magnuson J."/>
            <person name="Maillard F."/>
            <person name="Morin E."/>
            <person name="Murat C."/>
            <person name="Nolan M."/>
            <person name="Ohm R."/>
            <person name="Pangilinan J."/>
            <person name="Pereira M."/>
            <person name="Perotto S."/>
            <person name="Peter M."/>
            <person name="Riley R."/>
            <person name="Sitrit Y."/>
            <person name="Stielow B."/>
            <person name="Szollosi G."/>
            <person name="Zifcakova L."/>
            <person name="Stursova M."/>
            <person name="Spatafora J.W."/>
            <person name="Tedersoo L."/>
            <person name="Vaario L.-M."/>
            <person name="Yamada A."/>
            <person name="Yan M."/>
            <person name="Wang P."/>
            <person name="Xu J."/>
            <person name="Bruns T."/>
            <person name="Baldrian P."/>
            <person name="Vilgalys R."/>
            <person name="Henrissat B."/>
            <person name="Grigoriev I.V."/>
            <person name="Hibbett D."/>
            <person name="Nagy L.G."/>
            <person name="Martin F.M."/>
        </authorList>
    </citation>
    <scope>NUCLEOTIDE SEQUENCE</scope>
    <source>
        <strain evidence="1">P2</strain>
    </source>
</reference>
<evidence type="ECO:0000313" key="1">
    <source>
        <dbReference type="EMBL" id="KAF9646644.1"/>
    </source>
</evidence>
<comment type="caution">
    <text evidence="1">The sequence shown here is derived from an EMBL/GenBank/DDBJ whole genome shotgun (WGS) entry which is preliminary data.</text>
</comment>
<proteinExistence type="predicted"/>
<dbReference type="Proteomes" id="UP000886501">
    <property type="component" value="Unassembled WGS sequence"/>
</dbReference>
<accession>A0ACB6ZA74</accession>
<dbReference type="EMBL" id="MU118053">
    <property type="protein sequence ID" value="KAF9646644.1"/>
    <property type="molecule type" value="Genomic_DNA"/>
</dbReference>
<protein>
    <submittedName>
        <fullName evidence="1">Uncharacterized protein</fullName>
    </submittedName>
</protein>
<keyword evidence="2" id="KW-1185">Reference proteome</keyword>
<sequence length="179" mass="20219">MGRSLWDTASKGFMVLGTTFLDHWIWLSPRLRFHCNFYATQQNDTWSGEKGTDWPFELRDLSANGVVSRWIGTLRDLENPSKRTLRGSCGEHAPRVLSGYDTKGGKRGNPVPSRCVFATGTTIPEPGQSRRIQRITRNTDGSYPTVFLTYQTVLSLTAVDVRKKEKVGEDKVFQKCCNV</sequence>
<gene>
    <name evidence="1" type="ORF">BDM02DRAFT_3130271</name>
</gene>
<evidence type="ECO:0000313" key="2">
    <source>
        <dbReference type="Proteomes" id="UP000886501"/>
    </source>
</evidence>
<reference evidence="1" key="2">
    <citation type="journal article" date="2020" name="Nat. Commun.">
        <title>Large-scale genome sequencing of mycorrhizal fungi provides insights into the early evolution of symbiotic traits.</title>
        <authorList>
            <person name="Miyauchi S."/>
            <person name="Kiss E."/>
            <person name="Kuo A."/>
            <person name="Drula E."/>
            <person name="Kohler A."/>
            <person name="Sanchez-Garcia M."/>
            <person name="Morin E."/>
            <person name="Andreopoulos B."/>
            <person name="Barry K.W."/>
            <person name="Bonito G."/>
            <person name="Buee M."/>
            <person name="Carver A."/>
            <person name="Chen C."/>
            <person name="Cichocki N."/>
            <person name="Clum A."/>
            <person name="Culley D."/>
            <person name="Crous P.W."/>
            <person name="Fauchery L."/>
            <person name="Girlanda M."/>
            <person name="Hayes R.D."/>
            <person name="Keri Z."/>
            <person name="LaButti K."/>
            <person name="Lipzen A."/>
            <person name="Lombard V."/>
            <person name="Magnuson J."/>
            <person name="Maillard F."/>
            <person name="Murat C."/>
            <person name="Nolan M."/>
            <person name="Ohm R.A."/>
            <person name="Pangilinan J."/>
            <person name="Pereira M.F."/>
            <person name="Perotto S."/>
            <person name="Peter M."/>
            <person name="Pfister S."/>
            <person name="Riley R."/>
            <person name="Sitrit Y."/>
            <person name="Stielow J.B."/>
            <person name="Szollosi G."/>
            <person name="Zifcakova L."/>
            <person name="Stursova M."/>
            <person name="Spatafora J.W."/>
            <person name="Tedersoo L."/>
            <person name="Vaario L.M."/>
            <person name="Yamada A."/>
            <person name="Yan M."/>
            <person name="Wang P."/>
            <person name="Xu J."/>
            <person name="Bruns T."/>
            <person name="Baldrian P."/>
            <person name="Vilgalys R."/>
            <person name="Dunand C."/>
            <person name="Henrissat B."/>
            <person name="Grigoriev I.V."/>
            <person name="Hibbett D."/>
            <person name="Nagy L.G."/>
            <person name="Martin F.M."/>
        </authorList>
    </citation>
    <scope>NUCLEOTIDE SEQUENCE</scope>
    <source>
        <strain evidence="1">P2</strain>
    </source>
</reference>
<name>A0ACB6ZA74_THEGA</name>